<evidence type="ECO:0000259" key="6">
    <source>
        <dbReference type="Pfam" id="PF02781"/>
    </source>
</evidence>
<evidence type="ECO:0000313" key="8">
    <source>
        <dbReference type="Proteomes" id="UP000886520"/>
    </source>
</evidence>
<protein>
    <recommendedName>
        <fullName evidence="2">glucose-6-phosphate dehydrogenase (NADP(+))</fullName>
        <ecNumber evidence="2">1.1.1.49</ecNumber>
    </recommendedName>
</protein>
<keyword evidence="8" id="KW-1185">Reference proteome</keyword>
<keyword evidence="4" id="KW-0560">Oxidoreductase</keyword>
<reference evidence="7" key="1">
    <citation type="submission" date="2021-01" db="EMBL/GenBank/DDBJ databases">
        <title>Adiantum capillus-veneris genome.</title>
        <authorList>
            <person name="Fang Y."/>
            <person name="Liao Q."/>
        </authorList>
    </citation>
    <scope>NUCLEOTIDE SEQUENCE</scope>
    <source>
        <strain evidence="7">H3</strain>
        <tissue evidence="7">Leaf</tissue>
    </source>
</reference>
<dbReference type="GO" id="GO:0004345">
    <property type="term" value="F:glucose-6-phosphate dehydrogenase activity"/>
    <property type="evidence" value="ECO:0007669"/>
    <property type="project" value="UniProtKB-EC"/>
</dbReference>
<comment type="pathway">
    <text evidence="1">Carbohydrate degradation.</text>
</comment>
<dbReference type="EMBL" id="JABFUD020000015">
    <property type="protein sequence ID" value="KAI5069077.1"/>
    <property type="molecule type" value="Genomic_DNA"/>
</dbReference>
<accession>A0A9D4UJW9</accession>
<feature type="domain" description="Glucose-6-phosphate dehydrogenase C-terminal" evidence="6">
    <location>
        <begin position="13"/>
        <end position="128"/>
    </location>
</feature>
<dbReference type="Gene3D" id="3.30.360.10">
    <property type="entry name" value="Dihydrodipicolinate Reductase, domain 2"/>
    <property type="match status" value="1"/>
</dbReference>
<dbReference type="GO" id="GO:0050661">
    <property type="term" value="F:NADP binding"/>
    <property type="evidence" value="ECO:0007669"/>
    <property type="project" value="InterPro"/>
</dbReference>
<evidence type="ECO:0000256" key="3">
    <source>
        <dbReference type="ARBA" id="ARBA00022857"/>
    </source>
</evidence>
<evidence type="ECO:0000256" key="4">
    <source>
        <dbReference type="ARBA" id="ARBA00023002"/>
    </source>
</evidence>
<proteinExistence type="predicted"/>
<dbReference type="Proteomes" id="UP000886520">
    <property type="component" value="Chromosome 15"/>
</dbReference>
<dbReference type="SUPFAM" id="SSF55347">
    <property type="entry name" value="Glyceraldehyde-3-phosphate dehydrogenase-like, C-terminal domain"/>
    <property type="match status" value="1"/>
</dbReference>
<dbReference type="InterPro" id="IPR001282">
    <property type="entry name" value="G6P_DH"/>
</dbReference>
<dbReference type="AlphaFoldDB" id="A0A9D4UJW9"/>
<dbReference type="GO" id="GO:0006006">
    <property type="term" value="P:glucose metabolic process"/>
    <property type="evidence" value="ECO:0007669"/>
    <property type="project" value="InterPro"/>
</dbReference>
<organism evidence="7 8">
    <name type="scientific">Adiantum capillus-veneris</name>
    <name type="common">Maidenhair fern</name>
    <dbReference type="NCBI Taxonomy" id="13818"/>
    <lineage>
        <taxon>Eukaryota</taxon>
        <taxon>Viridiplantae</taxon>
        <taxon>Streptophyta</taxon>
        <taxon>Embryophyta</taxon>
        <taxon>Tracheophyta</taxon>
        <taxon>Polypodiopsida</taxon>
        <taxon>Polypodiidae</taxon>
        <taxon>Polypodiales</taxon>
        <taxon>Pteridineae</taxon>
        <taxon>Pteridaceae</taxon>
        <taxon>Vittarioideae</taxon>
        <taxon>Adiantum</taxon>
    </lineage>
</organism>
<sequence length="137" mass="15728">MDELIPSTFFLLGVPFKLKVVRSSNNQKEEIRVQFKDVPNDIYEGQKEGQNELIVSLKPSAAAMKLKLTHKKMGKQRALDFSYEEGQEDVDVYARLLLFMIRGDQSHFIREDEVRAARKIFSPLLHVSDAFSLGKLN</sequence>
<dbReference type="GO" id="GO:0005829">
    <property type="term" value="C:cytosol"/>
    <property type="evidence" value="ECO:0007669"/>
    <property type="project" value="TreeGrafter"/>
</dbReference>
<keyword evidence="5" id="KW-0119">Carbohydrate metabolism</keyword>
<keyword evidence="3" id="KW-0521">NADP</keyword>
<dbReference type="PANTHER" id="PTHR23429:SF0">
    <property type="entry name" value="GLUCOSE-6-PHOSPHATE 1-DEHYDROGENASE"/>
    <property type="match status" value="1"/>
</dbReference>
<dbReference type="Pfam" id="PF02781">
    <property type="entry name" value="G6PD_C"/>
    <property type="match status" value="1"/>
</dbReference>
<dbReference type="OrthoDB" id="60984at2759"/>
<gene>
    <name evidence="7" type="ORF">GOP47_0015378</name>
</gene>
<dbReference type="InterPro" id="IPR022675">
    <property type="entry name" value="G6P_DH_C"/>
</dbReference>
<dbReference type="GO" id="GO:0009051">
    <property type="term" value="P:pentose-phosphate shunt, oxidative branch"/>
    <property type="evidence" value="ECO:0007669"/>
    <property type="project" value="TreeGrafter"/>
</dbReference>
<evidence type="ECO:0000256" key="2">
    <source>
        <dbReference type="ARBA" id="ARBA00013019"/>
    </source>
</evidence>
<dbReference type="EC" id="1.1.1.49" evidence="2"/>
<evidence type="ECO:0000313" key="7">
    <source>
        <dbReference type="EMBL" id="KAI5069077.1"/>
    </source>
</evidence>
<evidence type="ECO:0000256" key="5">
    <source>
        <dbReference type="ARBA" id="ARBA00023277"/>
    </source>
</evidence>
<evidence type="ECO:0000256" key="1">
    <source>
        <dbReference type="ARBA" id="ARBA00004921"/>
    </source>
</evidence>
<dbReference type="PANTHER" id="PTHR23429">
    <property type="entry name" value="GLUCOSE-6-PHOSPHATE 1-DEHYDROGENASE G6PD"/>
    <property type="match status" value="1"/>
</dbReference>
<name>A0A9D4UJW9_ADICA</name>
<comment type="caution">
    <text evidence="7">The sequence shown here is derived from an EMBL/GenBank/DDBJ whole genome shotgun (WGS) entry which is preliminary data.</text>
</comment>